<dbReference type="InterPro" id="IPR043128">
    <property type="entry name" value="Rev_trsase/Diguanyl_cyclase"/>
</dbReference>
<keyword evidence="4 13" id="KW-0548">Nucleotidyltransferase</keyword>
<comment type="similarity">
    <text evidence="1">Belongs to the DNA polymerase type-Y family.</text>
</comment>
<keyword evidence="7" id="KW-0227">DNA damage</keyword>
<dbReference type="SUPFAM" id="SSF100879">
    <property type="entry name" value="Lesion bypass DNA polymerase (Y-family), little finger domain"/>
    <property type="match status" value="1"/>
</dbReference>
<dbReference type="InterPro" id="IPR036775">
    <property type="entry name" value="DNA_pol_Y-fam_lit_finger_sf"/>
</dbReference>
<evidence type="ECO:0000256" key="8">
    <source>
        <dbReference type="ARBA" id="ARBA00022842"/>
    </source>
</evidence>
<dbReference type="Pfam" id="PF11799">
    <property type="entry name" value="IMS_C"/>
    <property type="match status" value="1"/>
</dbReference>
<dbReference type="CDD" id="cd03586">
    <property type="entry name" value="PolY_Pol_IV_kappa"/>
    <property type="match status" value="1"/>
</dbReference>
<protein>
    <recommendedName>
        <fullName evidence="2">DNA-directed DNA polymerase</fullName>
        <ecNumber evidence="2">2.7.7.7</ecNumber>
    </recommendedName>
</protein>
<dbReference type="Gene3D" id="3.40.1170.60">
    <property type="match status" value="1"/>
</dbReference>
<dbReference type="GO" id="GO:0005829">
    <property type="term" value="C:cytosol"/>
    <property type="evidence" value="ECO:0007669"/>
    <property type="project" value="TreeGrafter"/>
</dbReference>
<evidence type="ECO:0000256" key="4">
    <source>
        <dbReference type="ARBA" id="ARBA00022695"/>
    </source>
</evidence>
<organism evidence="13">
    <name type="scientific">bioreactor metagenome</name>
    <dbReference type="NCBI Taxonomy" id="1076179"/>
    <lineage>
        <taxon>unclassified sequences</taxon>
        <taxon>metagenomes</taxon>
        <taxon>ecological metagenomes</taxon>
    </lineage>
</organism>
<dbReference type="InterPro" id="IPR001126">
    <property type="entry name" value="UmuC"/>
</dbReference>
<dbReference type="GO" id="GO:0009432">
    <property type="term" value="P:SOS response"/>
    <property type="evidence" value="ECO:0007669"/>
    <property type="project" value="TreeGrafter"/>
</dbReference>
<dbReference type="Pfam" id="PF11798">
    <property type="entry name" value="IMS_HHH"/>
    <property type="match status" value="1"/>
</dbReference>
<dbReference type="PANTHER" id="PTHR11076:SF33">
    <property type="entry name" value="DNA POLYMERASE KAPPA"/>
    <property type="match status" value="1"/>
</dbReference>
<dbReference type="InterPro" id="IPR024728">
    <property type="entry name" value="PolY_HhH_motif"/>
</dbReference>
<keyword evidence="5" id="KW-0235">DNA replication</keyword>
<dbReference type="GO" id="GO:0006281">
    <property type="term" value="P:DNA repair"/>
    <property type="evidence" value="ECO:0007669"/>
    <property type="project" value="UniProtKB-KW"/>
</dbReference>
<dbReference type="InterPro" id="IPR043502">
    <property type="entry name" value="DNA/RNA_pol_sf"/>
</dbReference>
<evidence type="ECO:0000256" key="9">
    <source>
        <dbReference type="ARBA" id="ARBA00022932"/>
    </source>
</evidence>
<evidence type="ECO:0000256" key="7">
    <source>
        <dbReference type="ARBA" id="ARBA00022763"/>
    </source>
</evidence>
<dbReference type="Pfam" id="PF00817">
    <property type="entry name" value="IMS"/>
    <property type="match status" value="1"/>
</dbReference>
<evidence type="ECO:0000256" key="3">
    <source>
        <dbReference type="ARBA" id="ARBA00022679"/>
    </source>
</evidence>
<dbReference type="Gene3D" id="3.30.1490.100">
    <property type="entry name" value="DNA polymerase, Y-family, little finger domain"/>
    <property type="match status" value="1"/>
</dbReference>
<keyword evidence="6" id="KW-0479">Metal-binding</keyword>
<dbReference type="GO" id="GO:0003684">
    <property type="term" value="F:damaged DNA binding"/>
    <property type="evidence" value="ECO:0007669"/>
    <property type="project" value="InterPro"/>
</dbReference>
<keyword evidence="10" id="KW-0234">DNA repair</keyword>
<keyword evidence="9" id="KW-0239">DNA-directed DNA polymerase</keyword>
<dbReference type="Gene3D" id="1.10.150.20">
    <property type="entry name" value="5' to 3' exonuclease, C-terminal subdomain"/>
    <property type="match status" value="1"/>
</dbReference>
<dbReference type="EC" id="2.7.7.7" evidence="2"/>
<keyword evidence="8" id="KW-0460">Magnesium</keyword>
<evidence type="ECO:0000256" key="1">
    <source>
        <dbReference type="ARBA" id="ARBA00010945"/>
    </source>
</evidence>
<accession>A0A644ZM79</accession>
<feature type="domain" description="UmuC" evidence="12">
    <location>
        <begin position="1"/>
        <end position="129"/>
    </location>
</feature>
<dbReference type="GO" id="GO:0006260">
    <property type="term" value="P:DNA replication"/>
    <property type="evidence" value="ECO:0007669"/>
    <property type="project" value="UniProtKB-KW"/>
</dbReference>
<dbReference type="Gene3D" id="3.30.70.270">
    <property type="match status" value="1"/>
</dbReference>
<dbReference type="PROSITE" id="PS50173">
    <property type="entry name" value="UMUC"/>
    <property type="match status" value="1"/>
</dbReference>
<evidence type="ECO:0000313" key="13">
    <source>
        <dbReference type="EMBL" id="MPM41932.1"/>
    </source>
</evidence>
<dbReference type="SUPFAM" id="SSF56672">
    <property type="entry name" value="DNA/RNA polymerases"/>
    <property type="match status" value="1"/>
</dbReference>
<name>A0A644ZM79_9ZZZZ</name>
<comment type="caution">
    <text evidence="13">The sequence shown here is derived from an EMBL/GenBank/DDBJ whole genome shotgun (WGS) entry which is preliminary data.</text>
</comment>
<dbReference type="GO" id="GO:0003887">
    <property type="term" value="F:DNA-directed DNA polymerase activity"/>
    <property type="evidence" value="ECO:0007669"/>
    <property type="project" value="UniProtKB-KW"/>
</dbReference>
<dbReference type="NCBIfam" id="NF002677">
    <property type="entry name" value="PRK02406.1"/>
    <property type="match status" value="1"/>
</dbReference>
<evidence type="ECO:0000256" key="2">
    <source>
        <dbReference type="ARBA" id="ARBA00012417"/>
    </source>
</evidence>
<dbReference type="GO" id="GO:0042276">
    <property type="term" value="P:error-prone translesion synthesis"/>
    <property type="evidence" value="ECO:0007669"/>
    <property type="project" value="TreeGrafter"/>
</dbReference>
<evidence type="ECO:0000256" key="6">
    <source>
        <dbReference type="ARBA" id="ARBA00022723"/>
    </source>
</evidence>
<dbReference type="EMBL" id="VSSQ01009541">
    <property type="protein sequence ID" value="MPM41932.1"/>
    <property type="molecule type" value="Genomic_DNA"/>
</dbReference>
<gene>
    <name evidence="13" type="primary">dinB_29</name>
    <name evidence="13" type="ORF">SDC9_88592</name>
</gene>
<proteinExistence type="inferred from homology"/>
<evidence type="ECO:0000256" key="5">
    <source>
        <dbReference type="ARBA" id="ARBA00022705"/>
    </source>
</evidence>
<dbReference type="FunFam" id="3.30.1490.100:FF:000004">
    <property type="entry name" value="DNA polymerase IV"/>
    <property type="match status" value="1"/>
</dbReference>
<dbReference type="InterPro" id="IPR050116">
    <property type="entry name" value="DNA_polymerase-Y"/>
</dbReference>
<evidence type="ECO:0000259" key="12">
    <source>
        <dbReference type="PROSITE" id="PS50173"/>
    </source>
</evidence>
<dbReference type="InterPro" id="IPR022880">
    <property type="entry name" value="DNApol_IV"/>
</dbReference>
<evidence type="ECO:0000256" key="11">
    <source>
        <dbReference type="ARBA" id="ARBA00049244"/>
    </source>
</evidence>
<dbReference type="InterPro" id="IPR017961">
    <property type="entry name" value="DNA_pol_Y-fam_little_finger"/>
</dbReference>
<sequence>MPAKTARRLCPDGIFVPGDMGRYGAVSEQIRGIFHRFTDLVEPLSIDEAFLDVTRNKFNEPSATRLTMQIQQAIRRETGLTASAGVSFNKFLAKIASDWRKPAGLTVITPERAREFIDRLPIEKFYGVGEATARIFHRLGIADGAMLHAASLELLLENFGKIGHFYYQIVRGIDPRPVDPAESRKSLGREITLPRDIDDPIGLRDLLRHLAERVALLLEREKISGRTVTLKLRYDDFTTVTRSLTHPTPVARAFELEQTGVLLLERTEAGKRKVRLMGLSVSGFPAETSGLPIQPELPLGWPESPVR</sequence>
<comment type="catalytic activity">
    <reaction evidence="11">
        <text>DNA(n) + a 2'-deoxyribonucleoside 5'-triphosphate = DNA(n+1) + diphosphate</text>
        <dbReference type="Rhea" id="RHEA:22508"/>
        <dbReference type="Rhea" id="RHEA-COMP:17339"/>
        <dbReference type="Rhea" id="RHEA-COMP:17340"/>
        <dbReference type="ChEBI" id="CHEBI:33019"/>
        <dbReference type="ChEBI" id="CHEBI:61560"/>
        <dbReference type="ChEBI" id="CHEBI:173112"/>
        <dbReference type="EC" id="2.7.7.7"/>
    </reaction>
</comment>
<dbReference type="PANTHER" id="PTHR11076">
    <property type="entry name" value="DNA REPAIR POLYMERASE UMUC / TRANSFERASE FAMILY MEMBER"/>
    <property type="match status" value="1"/>
</dbReference>
<reference evidence="13" key="1">
    <citation type="submission" date="2019-08" db="EMBL/GenBank/DDBJ databases">
        <authorList>
            <person name="Kucharzyk K."/>
            <person name="Murdoch R.W."/>
            <person name="Higgins S."/>
            <person name="Loffler F."/>
        </authorList>
    </citation>
    <scope>NUCLEOTIDE SEQUENCE</scope>
</reference>
<dbReference type="GO" id="GO:0046872">
    <property type="term" value="F:metal ion binding"/>
    <property type="evidence" value="ECO:0007669"/>
    <property type="project" value="UniProtKB-KW"/>
</dbReference>
<keyword evidence="3 13" id="KW-0808">Transferase</keyword>
<evidence type="ECO:0000256" key="10">
    <source>
        <dbReference type="ARBA" id="ARBA00023204"/>
    </source>
</evidence>
<dbReference type="AlphaFoldDB" id="A0A644ZM79"/>